<dbReference type="FunFam" id="3.40.50.1820:FF:000043">
    <property type="entry name" value="acylamino-acid-releasing enzyme"/>
    <property type="match status" value="1"/>
</dbReference>
<gene>
    <name evidence="11" type="primary">LOC116301430</name>
</gene>
<name>A0A6P8IIH6_ACTTE</name>
<dbReference type="Gene3D" id="3.40.50.1820">
    <property type="entry name" value="alpha/beta hydrolase"/>
    <property type="match status" value="1"/>
</dbReference>
<dbReference type="GO" id="GO:0006508">
    <property type="term" value="P:proteolysis"/>
    <property type="evidence" value="ECO:0007669"/>
    <property type="project" value="InterPro"/>
</dbReference>
<dbReference type="GeneID" id="116301430"/>
<evidence type="ECO:0000313" key="10">
    <source>
        <dbReference type="Proteomes" id="UP000515163"/>
    </source>
</evidence>
<accession>A0A6P8IIH6</accession>
<evidence type="ECO:0000256" key="3">
    <source>
        <dbReference type="ARBA" id="ARBA00010040"/>
    </source>
</evidence>
<dbReference type="FunCoup" id="A0A6P8IIH6">
    <property type="interactions" value="1083"/>
</dbReference>
<dbReference type="Pfam" id="PF00326">
    <property type="entry name" value="Peptidase_S9"/>
    <property type="match status" value="1"/>
</dbReference>
<dbReference type="PANTHER" id="PTHR42776">
    <property type="entry name" value="SERINE PEPTIDASE S9 FAMILY MEMBER"/>
    <property type="match status" value="1"/>
</dbReference>
<dbReference type="InParanoid" id="A0A6P8IIH6"/>
<dbReference type="Proteomes" id="UP000515163">
    <property type="component" value="Unplaced"/>
</dbReference>
<dbReference type="SUPFAM" id="SSF53474">
    <property type="entry name" value="alpha/beta-Hydrolases"/>
    <property type="match status" value="1"/>
</dbReference>
<comment type="similarity">
    <text evidence="3">Belongs to the peptidase S9C family.</text>
</comment>
<reference evidence="11" key="1">
    <citation type="submission" date="2025-08" db="UniProtKB">
        <authorList>
            <consortium name="RefSeq"/>
        </authorList>
    </citation>
    <scope>IDENTIFICATION</scope>
    <source>
        <tissue evidence="11">Tentacle</tissue>
    </source>
</reference>
<dbReference type="AlphaFoldDB" id="A0A6P8IIH6"/>
<dbReference type="PANTHER" id="PTHR42776:SF4">
    <property type="entry name" value="ACYLAMINO-ACID-RELEASING ENZYME"/>
    <property type="match status" value="1"/>
</dbReference>
<dbReference type="InterPro" id="IPR045550">
    <property type="entry name" value="AARE_N"/>
</dbReference>
<dbReference type="KEGG" id="aten:116301430"/>
<evidence type="ECO:0000256" key="6">
    <source>
        <dbReference type="ARBA" id="ARBA00022490"/>
    </source>
</evidence>
<evidence type="ECO:0000256" key="1">
    <source>
        <dbReference type="ARBA" id="ARBA00000721"/>
    </source>
</evidence>
<dbReference type="RefSeq" id="XP_031566343.1">
    <property type="nucleotide sequence ID" value="XM_031710483.1"/>
</dbReference>
<evidence type="ECO:0000256" key="2">
    <source>
        <dbReference type="ARBA" id="ARBA00004496"/>
    </source>
</evidence>
<dbReference type="GO" id="GO:0004252">
    <property type="term" value="F:serine-type endopeptidase activity"/>
    <property type="evidence" value="ECO:0007669"/>
    <property type="project" value="TreeGrafter"/>
</dbReference>
<evidence type="ECO:0000256" key="5">
    <source>
        <dbReference type="ARBA" id="ARBA00012917"/>
    </source>
</evidence>
<dbReference type="GO" id="GO:0008242">
    <property type="term" value="F:omega peptidase activity"/>
    <property type="evidence" value="ECO:0007669"/>
    <property type="project" value="UniProtKB-EC"/>
</dbReference>
<comment type="subcellular location">
    <subcellularLocation>
        <location evidence="2">Cytoplasm</location>
    </subcellularLocation>
</comment>
<evidence type="ECO:0000259" key="9">
    <source>
        <dbReference type="Pfam" id="PF19283"/>
    </source>
</evidence>
<keyword evidence="6" id="KW-0963">Cytoplasm</keyword>
<dbReference type="InterPro" id="IPR029058">
    <property type="entry name" value="AB_hydrolase_fold"/>
</dbReference>
<organism evidence="10 11">
    <name type="scientific">Actinia tenebrosa</name>
    <name type="common">Australian red waratah sea anemone</name>
    <dbReference type="NCBI Taxonomy" id="6105"/>
    <lineage>
        <taxon>Eukaryota</taxon>
        <taxon>Metazoa</taxon>
        <taxon>Cnidaria</taxon>
        <taxon>Anthozoa</taxon>
        <taxon>Hexacorallia</taxon>
        <taxon>Actiniaria</taxon>
        <taxon>Actiniidae</taxon>
        <taxon>Actinia</taxon>
    </lineage>
</organism>
<dbReference type="Pfam" id="PF19283">
    <property type="entry name" value="APEH_N"/>
    <property type="match status" value="1"/>
</dbReference>
<comment type="subunit">
    <text evidence="4">Homotetramer.</text>
</comment>
<proteinExistence type="inferred from homology"/>
<keyword evidence="10" id="KW-1185">Reference proteome</keyword>
<dbReference type="GO" id="GO:0005737">
    <property type="term" value="C:cytoplasm"/>
    <property type="evidence" value="ECO:0007669"/>
    <property type="project" value="UniProtKB-SubCell"/>
</dbReference>
<dbReference type="EC" id="3.4.19.1" evidence="5"/>
<protein>
    <recommendedName>
        <fullName evidence="5">acylaminoacyl-peptidase</fullName>
        <ecNumber evidence="5">3.4.19.1</ecNumber>
    </recommendedName>
</protein>
<evidence type="ECO:0000256" key="4">
    <source>
        <dbReference type="ARBA" id="ARBA00011881"/>
    </source>
</evidence>
<dbReference type="OrthoDB" id="6021732at2759"/>
<keyword evidence="7" id="KW-0378">Hydrolase</keyword>
<evidence type="ECO:0000259" key="8">
    <source>
        <dbReference type="Pfam" id="PF00326"/>
    </source>
</evidence>
<sequence>MAETEQAIPDQGFIDHATQIYKELSSIPTITGGSLYTKKNGKDNEAFEFVVTSKWSQRDLEKKEKRVFQRNHIATFSGDSRKLISVQEPSFPVELQNVQLSSTSPSGKYQAIIRKIPATKKDDEKQFIEIWSCNNIIKSIDIKAADKHGDINEDSQFGSLQWSPSEKYLLYVAEKKKPKKVSYFDSSKSEESSEKSKPETGFQFDYESDWGELLVKKSHPILTVLDIHKGDISVIDGIPDDLSVGQAIWNPGETGVVFSGWKHEPYRLGLIYCTNRRSGIFHISLDGTNFEQLSLPDNAVLSPRFNPQMDKLIYLARNTKGVHACCLKLMEFDWKARTTVTIVDIVDYPRDDGFAGIYCSGLPERCWSFDGKRIILGSFWASSLKILAIDVESKSVMNLTKEDGCWNVLDVQKDLILASFSSPSCPNRLLIRPLTSSGDGADLDWTVIANMEDHQDIKWENITLSPDGDKTKSYEAVLIQPTNLEKDVQLVVHPHGGPHSNYPSNYMIEFAGLCKLGFAVLSVNYRGSLGFGQKVLESLLGNVGTQDVGEVKYALDKVLETRKFDKKNVFVMGGSHGGFIACHFIGQYPDFFSAVAIRNPVINIVSLIGTSDIPDWGFEEAACDFDDDLLADAETYAKLLSHSPISHVKKIVTPTMLMLGEVDLRVPPSQGKELYRTLKARGVDVRLLIYPDNSHPLNKVEAESDAFVNISRWFNKHRN</sequence>
<feature type="domain" description="Peptidase S9 prolyl oligopeptidase catalytic" evidence="8">
    <location>
        <begin position="509"/>
        <end position="717"/>
    </location>
</feature>
<evidence type="ECO:0000256" key="7">
    <source>
        <dbReference type="ARBA" id="ARBA00022801"/>
    </source>
</evidence>
<comment type="catalytic activity">
    <reaction evidence="1">
        <text>Cleavage of an N-acetyl or N-formyl amino acid from the N-terminus of a polypeptide.</text>
        <dbReference type="EC" id="3.4.19.1"/>
    </reaction>
</comment>
<dbReference type="SUPFAM" id="SSF82171">
    <property type="entry name" value="DPP6 N-terminal domain-like"/>
    <property type="match status" value="1"/>
</dbReference>
<dbReference type="InterPro" id="IPR001375">
    <property type="entry name" value="Peptidase_S9_cat"/>
</dbReference>
<evidence type="ECO:0000313" key="11">
    <source>
        <dbReference type="RefSeq" id="XP_031566343.1"/>
    </source>
</evidence>
<feature type="domain" description="Acylamino-acid-releasing enzyme N-terminal" evidence="9">
    <location>
        <begin position="17"/>
        <end position="435"/>
    </location>
</feature>